<organism evidence="2">
    <name type="scientific">Tetraodon nigroviridis</name>
    <name type="common">Spotted green pufferfish</name>
    <name type="synonym">Chelonodon nigroviridis</name>
    <dbReference type="NCBI Taxonomy" id="99883"/>
    <lineage>
        <taxon>Eukaryota</taxon>
        <taxon>Metazoa</taxon>
        <taxon>Chordata</taxon>
        <taxon>Craniata</taxon>
        <taxon>Vertebrata</taxon>
        <taxon>Euteleostomi</taxon>
        <taxon>Actinopterygii</taxon>
        <taxon>Neopterygii</taxon>
        <taxon>Teleostei</taxon>
        <taxon>Neoteleostei</taxon>
        <taxon>Acanthomorphata</taxon>
        <taxon>Eupercaria</taxon>
        <taxon>Tetraodontiformes</taxon>
        <taxon>Tetradontoidea</taxon>
        <taxon>Tetraodontidae</taxon>
        <taxon>Tetraodon</taxon>
    </lineage>
</organism>
<proteinExistence type="predicted"/>
<dbReference type="PANTHER" id="PTHR11412">
    <property type="entry name" value="MACROGLOBULIN / COMPLEMENT"/>
    <property type="match status" value="1"/>
</dbReference>
<dbReference type="InterPro" id="IPR050473">
    <property type="entry name" value="A2M/Complement_sys"/>
</dbReference>
<dbReference type="KEGG" id="tng:GSTEN00028769G001"/>
<dbReference type="AlphaFoldDB" id="Q4RUJ8"/>
<dbReference type="EMBL" id="CAAE01014995">
    <property type="protein sequence ID" value="CAG07934.1"/>
    <property type="molecule type" value="Genomic_DNA"/>
</dbReference>
<dbReference type="Gene3D" id="2.60.40.1930">
    <property type="match status" value="2"/>
</dbReference>
<feature type="non-terminal residue" evidence="2">
    <location>
        <position position="1"/>
    </location>
</feature>
<reference evidence="2" key="2">
    <citation type="submission" date="2004-02" db="EMBL/GenBank/DDBJ databases">
        <authorList>
            <consortium name="Genoscope"/>
            <consortium name="Whitehead Institute Centre for Genome Research"/>
        </authorList>
    </citation>
    <scope>NUCLEOTIDE SEQUENCE</scope>
</reference>
<dbReference type="OrthoDB" id="2142040at2759"/>
<feature type="region of interest" description="Disordered" evidence="1">
    <location>
        <begin position="139"/>
        <end position="158"/>
    </location>
</feature>
<reference evidence="2" key="1">
    <citation type="journal article" date="2004" name="Nature">
        <title>Genome duplication in the teleost fish Tetraodon nigroviridis reveals the early vertebrate proto-karyotype.</title>
        <authorList>
            <person name="Jaillon O."/>
            <person name="Aury J.-M."/>
            <person name="Brunet F."/>
            <person name="Petit J.-L."/>
            <person name="Stange-Thomann N."/>
            <person name="Mauceli E."/>
            <person name="Bouneau L."/>
            <person name="Fischer C."/>
            <person name="Ozouf-Costaz C."/>
            <person name="Bernot A."/>
            <person name="Nicaud S."/>
            <person name="Jaffe D."/>
            <person name="Fisher S."/>
            <person name="Lutfalla G."/>
            <person name="Dossat C."/>
            <person name="Segurens B."/>
            <person name="Dasilva C."/>
            <person name="Salanoubat M."/>
            <person name="Levy M."/>
            <person name="Boudet N."/>
            <person name="Castellano S."/>
            <person name="Anthouard V."/>
            <person name="Jubin C."/>
            <person name="Castelli V."/>
            <person name="Katinka M."/>
            <person name="Vacherie B."/>
            <person name="Biemont C."/>
            <person name="Skalli Z."/>
            <person name="Cattolico L."/>
            <person name="Poulain J."/>
            <person name="De Berardinis V."/>
            <person name="Cruaud C."/>
            <person name="Duprat S."/>
            <person name="Brottier P."/>
            <person name="Coutanceau J.-P."/>
            <person name="Gouzy J."/>
            <person name="Parra G."/>
            <person name="Lardier G."/>
            <person name="Chapple C."/>
            <person name="McKernan K.J."/>
            <person name="McEwan P."/>
            <person name="Bosak S."/>
            <person name="Kellis M."/>
            <person name="Volff J.-N."/>
            <person name="Guigo R."/>
            <person name="Zody M.C."/>
            <person name="Mesirov J."/>
            <person name="Lindblad-Toh K."/>
            <person name="Birren B."/>
            <person name="Nusbaum C."/>
            <person name="Kahn D."/>
            <person name="Robinson-Rechavi M."/>
            <person name="Laudet V."/>
            <person name="Schachter V."/>
            <person name="Quetier F."/>
            <person name="Saurin W."/>
            <person name="Scarpelli C."/>
            <person name="Wincker P."/>
            <person name="Lander E.S."/>
            <person name="Weissenbach J."/>
            <person name="Roest Crollius H."/>
        </authorList>
    </citation>
    <scope>NUCLEOTIDE SEQUENCE [LARGE SCALE GENOMIC DNA]</scope>
</reference>
<protein>
    <submittedName>
        <fullName evidence="2">(spotted green pufferfish) hypothetical protein</fullName>
    </submittedName>
</protein>
<feature type="compositionally biased region" description="Polar residues" evidence="1">
    <location>
        <begin position="142"/>
        <end position="152"/>
    </location>
</feature>
<gene>
    <name evidence="2" type="ORF">GSTENG00028769001</name>
</gene>
<evidence type="ECO:0000256" key="1">
    <source>
        <dbReference type="SAM" id="MobiDB-lite"/>
    </source>
</evidence>
<sequence length="158" mass="16819">GYLVAAPSVFRAGVEESVSVTIFGATAETRVQAQLSVKGQTVAHSHDSVLGPLRPERPGPPESVGEPSLTEGGYIFHNYTTVTVESKGTAVFIQTDKPIYKPQHRVLINVYTVTPDLRPVNDKIEAYVLVSGDLVGPPRGSGNFSSQPGSEITEQKSG</sequence>
<accession>Q4RUJ8</accession>
<comment type="caution">
    <text evidence="2">The sequence shown here is derived from an EMBL/GenBank/DDBJ whole genome shotgun (WGS) entry which is preliminary data.</text>
</comment>
<evidence type="ECO:0000313" key="2">
    <source>
        <dbReference type="EMBL" id="CAG07934.1"/>
    </source>
</evidence>
<dbReference type="PANTHER" id="PTHR11412:SF139">
    <property type="entry name" value="C3 AND PZP-LIKE ALPHA-2-MACROGLOBULIN DOMAIN-CONTAINING PROTEIN 8"/>
    <property type="match status" value="1"/>
</dbReference>
<feature type="region of interest" description="Disordered" evidence="1">
    <location>
        <begin position="43"/>
        <end position="70"/>
    </location>
</feature>
<name>Q4RUJ8_TETNG</name>